<evidence type="ECO:0000256" key="1">
    <source>
        <dbReference type="SAM" id="Coils"/>
    </source>
</evidence>
<reference evidence="3" key="2">
    <citation type="submission" date="2025-09" db="UniProtKB">
        <authorList>
            <consortium name="Ensembl"/>
        </authorList>
    </citation>
    <scope>IDENTIFICATION</scope>
</reference>
<dbReference type="GO" id="GO:0007099">
    <property type="term" value="P:centriole replication"/>
    <property type="evidence" value="ECO:0007669"/>
    <property type="project" value="TreeGrafter"/>
</dbReference>
<feature type="region of interest" description="Disordered" evidence="2">
    <location>
        <begin position="1"/>
        <end position="29"/>
    </location>
</feature>
<feature type="coiled-coil region" evidence="1">
    <location>
        <begin position="366"/>
        <end position="485"/>
    </location>
</feature>
<dbReference type="Proteomes" id="UP000261340">
    <property type="component" value="Unplaced"/>
</dbReference>
<keyword evidence="1" id="KW-0175">Coiled coil</keyword>
<protein>
    <submittedName>
        <fullName evidence="3">Centrosomal protein 152</fullName>
    </submittedName>
</protein>
<feature type="coiled-coil region" evidence="1">
    <location>
        <begin position="237"/>
        <end position="320"/>
    </location>
</feature>
<reference evidence="3" key="1">
    <citation type="submission" date="2025-08" db="UniProtKB">
        <authorList>
            <consortium name="Ensembl"/>
        </authorList>
    </citation>
    <scope>IDENTIFICATION</scope>
</reference>
<proteinExistence type="predicted"/>
<dbReference type="PANTHER" id="PTHR10337:SF6">
    <property type="entry name" value="CENTROSOMAL PROTEIN OF 152 KDA"/>
    <property type="match status" value="1"/>
</dbReference>
<feature type="coiled-coil region" evidence="1">
    <location>
        <begin position="555"/>
        <end position="696"/>
    </location>
</feature>
<evidence type="ECO:0000313" key="3">
    <source>
        <dbReference type="Ensembl" id="ENSACIP00000022123.1"/>
    </source>
</evidence>
<feature type="coiled-coil region" evidence="1">
    <location>
        <begin position="760"/>
        <end position="799"/>
    </location>
</feature>
<dbReference type="GO" id="GO:0005813">
    <property type="term" value="C:centrosome"/>
    <property type="evidence" value="ECO:0007669"/>
    <property type="project" value="TreeGrafter"/>
</dbReference>
<dbReference type="InterPro" id="IPR057664">
    <property type="entry name" value="CEP152_PLK4_bind"/>
</dbReference>
<dbReference type="AlphaFoldDB" id="A0A3Q0SK41"/>
<dbReference type="PANTHER" id="PTHR10337">
    <property type="entry name" value="SHC TRANSFORMING PROTEIN"/>
    <property type="match status" value="1"/>
</dbReference>
<dbReference type="Pfam" id="PF25769">
    <property type="entry name" value="PLK4_bind_CEP152"/>
    <property type="match status" value="1"/>
</dbReference>
<evidence type="ECO:0000313" key="4">
    <source>
        <dbReference type="Proteomes" id="UP000261340"/>
    </source>
</evidence>
<accession>A0A3Q0SK41</accession>
<dbReference type="STRING" id="61819.ENSACIP00000022123"/>
<dbReference type="Ensembl" id="ENSACIT00000022712.1">
    <property type="protein sequence ID" value="ENSACIP00000022123.1"/>
    <property type="gene ID" value="ENSACIG00000017177.1"/>
</dbReference>
<feature type="region of interest" description="Disordered" evidence="2">
    <location>
        <begin position="856"/>
        <end position="877"/>
    </location>
</feature>
<dbReference type="InterPro" id="IPR051235">
    <property type="entry name" value="CEP152/SHC-Transforming"/>
</dbReference>
<dbReference type="GeneTree" id="ENSGT00950000182870"/>
<evidence type="ECO:0000256" key="2">
    <source>
        <dbReference type="SAM" id="MobiDB-lite"/>
    </source>
</evidence>
<name>A0A3Q0SK41_AMPCI</name>
<dbReference type="OMA" id="VWEEEMM"/>
<organism evidence="3 4">
    <name type="scientific">Amphilophus citrinellus</name>
    <name type="common">Midas cichlid</name>
    <name type="synonym">Cichlasoma citrinellum</name>
    <dbReference type="NCBI Taxonomy" id="61819"/>
    <lineage>
        <taxon>Eukaryota</taxon>
        <taxon>Metazoa</taxon>
        <taxon>Chordata</taxon>
        <taxon>Craniata</taxon>
        <taxon>Vertebrata</taxon>
        <taxon>Euteleostomi</taxon>
        <taxon>Actinopterygii</taxon>
        <taxon>Neopterygii</taxon>
        <taxon>Teleostei</taxon>
        <taxon>Neoteleostei</taxon>
        <taxon>Acanthomorphata</taxon>
        <taxon>Ovalentaria</taxon>
        <taxon>Cichlomorphae</taxon>
        <taxon>Cichliformes</taxon>
        <taxon>Cichlidae</taxon>
        <taxon>New World cichlids</taxon>
        <taxon>Cichlasomatinae</taxon>
        <taxon>Heroini</taxon>
        <taxon>Amphilophus</taxon>
    </lineage>
</organism>
<keyword evidence="4" id="KW-1185">Reference proteome</keyword>
<sequence length="1043" mass="121439">MSIDFDSAALQTQQDEEEYDQEDYAREQELHKLLTDLPDDMLEDSIDSSSPDLEYTIRRNKNTGGGRITLSVIVSLKNYEEHYDEGSSNEYAYQDGAAHINGHQSHPQSQPLPHTWNQDHQFTQADYTCTSMGTEKMTETSDFSTEFESKPYPQGADNHVEYNGERGYMNKQSHQFQVMCDRGVNQYKVSYNHHHHHHPAHQPKMFKPQSVEQEGQFNHLQREFLDSTQQNADREQLAQLQILNKAQQRQIEDLEQKLEDSRRNMRYLEHQFVIVKDEKDGLAVSLKEASRLIEEAKEREVQMQKKLKAMEQQVQILNEKDQENMKKQRVADAAVDSMKQQMLELCRSDTLSRAREQHDRDLAVIKEQHEAALLALQQKLDSSSQALNEQLDVGQKLREHVKLLERQREEEQLERARVVNALTQRLEESQQQSAKLLQTSSVQEMSQMQIKLQQAQSAKALSENMNKVLQDMADLKEQIALYESAVKHGVIAIDLSSDWENQLSESCVDLGLKKTNRKNGMFQSTALAHLSDSKLPKDEALRLLRVEMQRCLGSLKGKRQKISQLQEELQQCQRRVNELQIELDETVFVSKLKLLEKKSKELKESEEKLRSANSELCTKMREMIQELDQEKQEAAERSERIHQQYRDDVVNRVRTELMLEHDAQVEQLMAQHQQQVQQLQTQLSEANDKMLAVQECYISVCKEKDLLEESIRSREKEEVFIREESGTAMEKLRCELEAQHQASVMELKARWLTISSEELDSRLSAQKQQLQLEAEKVRRKAVEEARKQVQRELQEKHLDDMAKQVEGAVTRAYNRWIEDLTSLPEYQAALLTEKEKWEQLQEKRTDQRVSQALKEAEEQGCGKHKNQQEENSSGVQRMEELQEELAALQSQLEQVTREQAALLKAELAAARAAWNRDKQQEMAIIQARSEQVYQNKELLLQMEAKLQQTVRAREEEWKCQHAEMELIQRQQIRDELQAELQAVGAKSEATITHIIQSSCRDMLRRAVAQAKKEWKTMSEENLSRVLKETQEQHAREIKKMQSA</sequence>